<dbReference type="Pfam" id="PF12969">
    <property type="entry name" value="DUF3857"/>
    <property type="match status" value="1"/>
</dbReference>
<name>A0ABU3CTY1_9FLAO</name>
<feature type="domain" description="DUF3857" evidence="3">
    <location>
        <begin position="58"/>
        <end position="214"/>
    </location>
</feature>
<dbReference type="Gene3D" id="2.60.40.3140">
    <property type="match status" value="1"/>
</dbReference>
<gene>
    <name evidence="4" type="ORF">RM529_06690</name>
</gene>
<dbReference type="EMBL" id="JAVRHP010000025">
    <property type="protein sequence ID" value="MDT0649823.1"/>
    <property type="molecule type" value="Genomic_DNA"/>
</dbReference>
<feature type="signal peptide" evidence="1">
    <location>
        <begin position="1"/>
        <end position="19"/>
    </location>
</feature>
<feature type="chain" id="PRO_5045135532" evidence="1">
    <location>
        <begin position="20"/>
        <end position="638"/>
    </location>
</feature>
<evidence type="ECO:0000313" key="5">
    <source>
        <dbReference type="Proteomes" id="UP001248819"/>
    </source>
</evidence>
<evidence type="ECO:0000313" key="4">
    <source>
        <dbReference type="EMBL" id="MDT0649823.1"/>
    </source>
</evidence>
<dbReference type="RefSeq" id="WP_311483982.1">
    <property type="nucleotide sequence ID" value="NZ_JAVRHP010000025.1"/>
</dbReference>
<organism evidence="4 5">
    <name type="scientific">Autumnicola edwardsiae</name>
    <dbReference type="NCBI Taxonomy" id="3075594"/>
    <lineage>
        <taxon>Bacteria</taxon>
        <taxon>Pseudomonadati</taxon>
        <taxon>Bacteroidota</taxon>
        <taxon>Flavobacteriia</taxon>
        <taxon>Flavobacteriales</taxon>
        <taxon>Flavobacteriaceae</taxon>
        <taxon>Autumnicola</taxon>
    </lineage>
</organism>
<dbReference type="Proteomes" id="UP001248819">
    <property type="component" value="Unassembled WGS sequence"/>
</dbReference>
<evidence type="ECO:0000256" key="1">
    <source>
        <dbReference type="SAM" id="SignalP"/>
    </source>
</evidence>
<comment type="caution">
    <text evidence="4">The sequence shown here is derived from an EMBL/GenBank/DDBJ whole genome shotgun (WGS) entry which is preliminary data.</text>
</comment>
<dbReference type="InterPro" id="IPR038765">
    <property type="entry name" value="Papain-like_cys_pep_sf"/>
</dbReference>
<evidence type="ECO:0000259" key="3">
    <source>
        <dbReference type="Pfam" id="PF12969"/>
    </source>
</evidence>
<evidence type="ECO:0000259" key="2">
    <source>
        <dbReference type="Pfam" id="PF01841"/>
    </source>
</evidence>
<keyword evidence="5" id="KW-1185">Reference proteome</keyword>
<dbReference type="InterPro" id="IPR024618">
    <property type="entry name" value="DUF3857"/>
</dbReference>
<proteinExistence type="predicted"/>
<feature type="domain" description="Transglutaminase-like" evidence="2">
    <location>
        <begin position="277"/>
        <end position="373"/>
    </location>
</feature>
<dbReference type="SUPFAM" id="SSF54001">
    <property type="entry name" value="Cysteine proteinases"/>
    <property type="match status" value="1"/>
</dbReference>
<keyword evidence="1" id="KW-0732">Signal</keyword>
<dbReference type="Gene3D" id="3.10.620.30">
    <property type="match status" value="1"/>
</dbReference>
<dbReference type="Gene3D" id="2.60.120.1130">
    <property type="match status" value="1"/>
</dbReference>
<dbReference type="InterPro" id="IPR002931">
    <property type="entry name" value="Transglutaminase-like"/>
</dbReference>
<protein>
    <submittedName>
        <fullName evidence="4">DUF3857 domain-containing protein</fullName>
    </submittedName>
</protein>
<sequence length="638" mass="72743">MYKIFLAFVLASLSFTLNAQNSQLQGFLLDPSLTANANAVIRKNSIEVEVLAVNKMLIRRKKIITVLNKKGDGFAVASTFYDNNRTIKNQEAFIYNSFGDEVQHYKKRDFKDQSAVGGSTFHSDERVSYLNYTPRSYPYTILFESEIETNSTIFLPPWKPVYGFYASVENSSYQLLNPAKIPIRFDERNLENFAINKETSEHELSYSVKNIPAYVPENWAPDLEQFTPGVLIALNNFALVGVTGNATNWRELGKWQYDNLLKGRDKLPEGTISKIASLTKDAKTIEQKAEIIYKYVQENTRYISVQLGIGGWEPMLSEDVDRLGYGDCKALTNYTKALLESQGIPSNYAVVYAGEEKQNIDADFASMQGTHVILNIPREEEDIWLECTSQTMPFNYLGDFTDDRDVLLVKPEGGEIVRSKIYTASENLRKSSSEIILQPNGAFTTNFERRSNGIFYGNIYRIKDQQAAIQDIVYKEDWGHLQGLKIASVGYNDDKDKKQFTEELHFTGQKYATKAGKRLLLPVSFLNLNTFNTAGDVERKLPLEIRRGKTIVDRFSFVLPEGFEVESIPQSASITSEFGNLDLQLDLIEDEEEKKIEVMREFQLKKGLWPAEAYVKFRDFISRVNYINNQKAVIKTNL</sequence>
<dbReference type="Pfam" id="PF01841">
    <property type="entry name" value="Transglut_core"/>
    <property type="match status" value="1"/>
</dbReference>
<accession>A0ABU3CTY1</accession>
<reference evidence="4 5" key="1">
    <citation type="submission" date="2023-09" db="EMBL/GenBank/DDBJ databases">
        <authorList>
            <person name="Rey-Velasco X."/>
        </authorList>
    </citation>
    <scope>NUCLEOTIDE SEQUENCE [LARGE SCALE GENOMIC DNA]</scope>
    <source>
        <strain evidence="4 5">F297</strain>
    </source>
</reference>